<feature type="compositionally biased region" description="Basic and acidic residues" evidence="1">
    <location>
        <begin position="240"/>
        <end position="250"/>
    </location>
</feature>
<feature type="region of interest" description="Disordered" evidence="1">
    <location>
        <begin position="183"/>
        <end position="251"/>
    </location>
</feature>
<organism evidence="2 3">
    <name type="scientific">Cercophora scortea</name>
    <dbReference type="NCBI Taxonomy" id="314031"/>
    <lineage>
        <taxon>Eukaryota</taxon>
        <taxon>Fungi</taxon>
        <taxon>Dikarya</taxon>
        <taxon>Ascomycota</taxon>
        <taxon>Pezizomycotina</taxon>
        <taxon>Sordariomycetes</taxon>
        <taxon>Sordariomycetidae</taxon>
        <taxon>Sordariales</taxon>
        <taxon>Lasiosphaeriaceae</taxon>
        <taxon>Cercophora</taxon>
    </lineage>
</organism>
<feature type="compositionally biased region" description="Polar residues" evidence="1">
    <location>
        <begin position="146"/>
        <end position="156"/>
    </location>
</feature>
<evidence type="ECO:0000313" key="2">
    <source>
        <dbReference type="EMBL" id="KAK3323171.1"/>
    </source>
</evidence>
<protein>
    <submittedName>
        <fullName evidence="2">Uncharacterized protein</fullName>
    </submittedName>
</protein>
<comment type="caution">
    <text evidence="2">The sequence shown here is derived from an EMBL/GenBank/DDBJ whole genome shotgun (WGS) entry which is preliminary data.</text>
</comment>
<feature type="region of interest" description="Disordered" evidence="1">
    <location>
        <begin position="1"/>
        <end position="29"/>
    </location>
</feature>
<reference evidence="2" key="1">
    <citation type="journal article" date="2023" name="Mol. Phylogenet. Evol.">
        <title>Genome-scale phylogeny and comparative genomics of the fungal order Sordariales.</title>
        <authorList>
            <person name="Hensen N."/>
            <person name="Bonometti L."/>
            <person name="Westerberg I."/>
            <person name="Brannstrom I.O."/>
            <person name="Guillou S."/>
            <person name="Cros-Aarteil S."/>
            <person name="Calhoun S."/>
            <person name="Haridas S."/>
            <person name="Kuo A."/>
            <person name="Mondo S."/>
            <person name="Pangilinan J."/>
            <person name="Riley R."/>
            <person name="LaButti K."/>
            <person name="Andreopoulos B."/>
            <person name="Lipzen A."/>
            <person name="Chen C."/>
            <person name="Yan M."/>
            <person name="Daum C."/>
            <person name="Ng V."/>
            <person name="Clum A."/>
            <person name="Steindorff A."/>
            <person name="Ohm R.A."/>
            <person name="Martin F."/>
            <person name="Silar P."/>
            <person name="Natvig D.O."/>
            <person name="Lalanne C."/>
            <person name="Gautier V."/>
            <person name="Ament-Velasquez S.L."/>
            <person name="Kruys A."/>
            <person name="Hutchinson M.I."/>
            <person name="Powell A.J."/>
            <person name="Barry K."/>
            <person name="Miller A.N."/>
            <person name="Grigoriev I.V."/>
            <person name="Debuchy R."/>
            <person name="Gladieux P."/>
            <person name="Hiltunen Thoren M."/>
            <person name="Johannesson H."/>
        </authorList>
    </citation>
    <scope>NUCLEOTIDE SEQUENCE</scope>
    <source>
        <strain evidence="2">SMH4131-1</strain>
    </source>
</reference>
<feature type="compositionally biased region" description="Low complexity" evidence="1">
    <location>
        <begin position="312"/>
        <end position="340"/>
    </location>
</feature>
<feature type="compositionally biased region" description="Basic and acidic residues" evidence="1">
    <location>
        <begin position="388"/>
        <end position="404"/>
    </location>
</feature>
<name>A0AAE0IDQ3_9PEZI</name>
<dbReference type="EMBL" id="JAUEPO010000004">
    <property type="protein sequence ID" value="KAK3323171.1"/>
    <property type="molecule type" value="Genomic_DNA"/>
</dbReference>
<sequence>MHTSSSMPQLKKKSSIRDKMRVWKKPTPALAPVEETKTRFVYQPKHAASDFSRLVISPAASRRRTGDDILDDDDRGLSRSRSERTKTGPTPEADADLAAKPTRHARPPLQTLAENNDVIIPVRRQSRRKVGGNENGKAVTPEDSAEQQQQINSPASERSRSAKHSYTLVEETWEPSHTVVTAQATIANAPLPPTQQHETESTPAELATTSSKLRNRPPPPPPPSGQITPRPVAATATNQEETRSEPKTDFELFLSRAEAEDRAHREFMWRSVSQRSAGHPASYVRPNPHLQYATPPPLPQWSTTGDNTVPTSSLAAIAAAAQASRASGSSRGAGTSSSQRNSGQNYALASSEEQQGQVQRQNSARRAHGHVKRTSWSPSFGTGTTTDVLERRNSGRGRSSRDEPLPVTDSRNYRPATATAETGNLKIGCGSGIGGRLGEYQPQQPRALRRQASITQRISEYIKPSTGGSVGSRGKGRGAGIETLVE</sequence>
<feature type="compositionally biased region" description="Polar residues" evidence="1">
    <location>
        <begin position="300"/>
        <end position="311"/>
    </location>
</feature>
<dbReference type="Proteomes" id="UP001286456">
    <property type="component" value="Unassembled WGS sequence"/>
</dbReference>
<evidence type="ECO:0000256" key="1">
    <source>
        <dbReference type="SAM" id="MobiDB-lite"/>
    </source>
</evidence>
<gene>
    <name evidence="2" type="ORF">B0T19DRAFT_401516</name>
</gene>
<feature type="region of interest" description="Disordered" evidence="1">
    <location>
        <begin position="273"/>
        <end position="419"/>
    </location>
</feature>
<reference evidence="2" key="2">
    <citation type="submission" date="2023-06" db="EMBL/GenBank/DDBJ databases">
        <authorList>
            <consortium name="Lawrence Berkeley National Laboratory"/>
            <person name="Haridas S."/>
            <person name="Hensen N."/>
            <person name="Bonometti L."/>
            <person name="Westerberg I."/>
            <person name="Brannstrom I.O."/>
            <person name="Guillou S."/>
            <person name="Cros-Aarteil S."/>
            <person name="Calhoun S."/>
            <person name="Kuo A."/>
            <person name="Mondo S."/>
            <person name="Pangilinan J."/>
            <person name="Riley R."/>
            <person name="Labutti K."/>
            <person name="Andreopoulos B."/>
            <person name="Lipzen A."/>
            <person name="Chen C."/>
            <person name="Yanf M."/>
            <person name="Daum C."/>
            <person name="Ng V."/>
            <person name="Clum A."/>
            <person name="Steindorff A."/>
            <person name="Ohm R."/>
            <person name="Martin F."/>
            <person name="Silar P."/>
            <person name="Natvig D."/>
            <person name="Lalanne C."/>
            <person name="Gautier V."/>
            <person name="Ament-Velasquez S.L."/>
            <person name="Kruys A."/>
            <person name="Hutchinson M.I."/>
            <person name="Powell A.J."/>
            <person name="Barry K."/>
            <person name="Miller A.N."/>
            <person name="Grigoriev I.V."/>
            <person name="Debuchy R."/>
            <person name="Gladieux P."/>
            <person name="Thoren M.H."/>
            <person name="Johannesson H."/>
        </authorList>
    </citation>
    <scope>NUCLEOTIDE SEQUENCE</scope>
    <source>
        <strain evidence="2">SMH4131-1</strain>
    </source>
</reference>
<dbReference type="AlphaFoldDB" id="A0AAE0IDQ3"/>
<evidence type="ECO:0000313" key="3">
    <source>
        <dbReference type="Proteomes" id="UP001286456"/>
    </source>
</evidence>
<feature type="region of interest" description="Disordered" evidence="1">
    <location>
        <begin position="461"/>
        <end position="486"/>
    </location>
</feature>
<accession>A0AAE0IDQ3</accession>
<feature type="compositionally biased region" description="Polar residues" evidence="1">
    <location>
        <begin position="374"/>
        <end position="387"/>
    </location>
</feature>
<feature type="compositionally biased region" description="Polar residues" evidence="1">
    <location>
        <begin position="341"/>
        <end position="362"/>
    </location>
</feature>
<feature type="compositionally biased region" description="Basic residues" evidence="1">
    <location>
        <begin position="363"/>
        <end position="373"/>
    </location>
</feature>
<proteinExistence type="predicted"/>
<feature type="region of interest" description="Disordered" evidence="1">
    <location>
        <begin position="55"/>
        <end position="167"/>
    </location>
</feature>
<feature type="compositionally biased region" description="Basic and acidic residues" evidence="1">
    <location>
        <begin position="75"/>
        <end position="86"/>
    </location>
</feature>
<keyword evidence="3" id="KW-1185">Reference proteome</keyword>
<feature type="compositionally biased region" description="Gly residues" evidence="1">
    <location>
        <begin position="468"/>
        <end position="479"/>
    </location>
</feature>